<reference evidence="1 2" key="1">
    <citation type="submission" date="2018-06" db="EMBL/GenBank/DDBJ databases">
        <title>Genomic Encyclopedia of Type Strains, Phase IV (KMG-IV): sequencing the most valuable type-strain genomes for metagenomic binning, comparative biology and taxonomic classification.</title>
        <authorList>
            <person name="Goeker M."/>
        </authorList>
    </citation>
    <scope>NUCLEOTIDE SEQUENCE [LARGE SCALE GENOMIC DNA]</scope>
    <source>
        <strain evidence="1 2">DSM 24875</strain>
    </source>
</reference>
<gene>
    <name evidence="1" type="ORF">DFR50_122113</name>
</gene>
<dbReference type="AlphaFoldDB" id="A0A366F561"/>
<proteinExistence type="predicted"/>
<dbReference type="EMBL" id="QNRK01000022">
    <property type="protein sequence ID" value="RBP09276.1"/>
    <property type="molecule type" value="Genomic_DNA"/>
</dbReference>
<accession>A0A366F561</accession>
<comment type="caution">
    <text evidence="1">The sequence shown here is derived from an EMBL/GenBank/DDBJ whole genome shotgun (WGS) entry which is preliminary data.</text>
</comment>
<dbReference type="Proteomes" id="UP000253529">
    <property type="component" value="Unassembled WGS sequence"/>
</dbReference>
<keyword evidence="2" id="KW-1185">Reference proteome</keyword>
<dbReference type="RefSeq" id="WP_147262816.1">
    <property type="nucleotide sequence ID" value="NZ_QNRK01000022.1"/>
</dbReference>
<sequence length="85" mass="9424">MSEDVDHLLKCRMKILMLDVETIGREFPEIFSRVKTNCPLCEDRPACVLDLNCDPNDVAWEAYCPNADVLGTLVALTGLNGSAPR</sequence>
<dbReference type="OrthoDB" id="7307423at2"/>
<name>A0A366F561_9HYPH</name>
<evidence type="ECO:0000313" key="1">
    <source>
        <dbReference type="EMBL" id="RBP09276.1"/>
    </source>
</evidence>
<evidence type="ECO:0000313" key="2">
    <source>
        <dbReference type="Proteomes" id="UP000253529"/>
    </source>
</evidence>
<protein>
    <submittedName>
        <fullName evidence="1">Uncharacterized protein</fullName>
    </submittedName>
</protein>
<organism evidence="1 2">
    <name type="scientific">Roseiarcus fermentans</name>
    <dbReference type="NCBI Taxonomy" id="1473586"/>
    <lineage>
        <taxon>Bacteria</taxon>
        <taxon>Pseudomonadati</taxon>
        <taxon>Pseudomonadota</taxon>
        <taxon>Alphaproteobacteria</taxon>
        <taxon>Hyphomicrobiales</taxon>
        <taxon>Roseiarcaceae</taxon>
        <taxon>Roseiarcus</taxon>
    </lineage>
</organism>